<evidence type="ECO:0000256" key="2">
    <source>
        <dbReference type="ARBA" id="ARBA00010077"/>
    </source>
</evidence>
<comment type="subcellular location">
    <subcellularLocation>
        <location evidence="1 5">Nucleus</location>
    </subcellularLocation>
</comment>
<evidence type="ECO:0000256" key="5">
    <source>
        <dbReference type="RuleBase" id="RU364132"/>
    </source>
</evidence>
<dbReference type="HOGENOM" id="CLU_2446701_0_0_1"/>
<comment type="function">
    <text evidence="5">Involved in ribosomal large subunit assembly.</text>
</comment>
<evidence type="ECO:0000256" key="4">
    <source>
        <dbReference type="ARBA" id="ARBA00023242"/>
    </source>
</evidence>
<dbReference type="Pfam" id="PF04939">
    <property type="entry name" value="RRS1"/>
    <property type="match status" value="1"/>
</dbReference>
<sequence length="90" mass="10603">METYLDYLTVIQNSNNDTDLNKEASEMIKNIRSLVKQQKSVQKDVDLIYIVDRTDLKIPKQHSELKSQTKWESFANKKGIKKRKGRLVYD</sequence>
<organism evidence="6 7">
    <name type="scientific">Nosema bombycis (strain CQ1 / CVCC 102059)</name>
    <name type="common">Microsporidian parasite</name>
    <name type="synonym">Pebrine of silkworm</name>
    <dbReference type="NCBI Taxonomy" id="578461"/>
    <lineage>
        <taxon>Eukaryota</taxon>
        <taxon>Fungi</taxon>
        <taxon>Fungi incertae sedis</taxon>
        <taxon>Microsporidia</taxon>
        <taxon>Nosematidae</taxon>
        <taxon>Nosema</taxon>
    </lineage>
</organism>
<dbReference type="STRING" id="578461.R0MPY2"/>
<gene>
    <name evidence="6" type="ORF">NBO_12g0014</name>
</gene>
<comment type="similarity">
    <text evidence="2 5">Belongs to the RRS1 family.</text>
</comment>
<dbReference type="GO" id="GO:0005634">
    <property type="term" value="C:nucleus"/>
    <property type="evidence" value="ECO:0007669"/>
    <property type="project" value="UniProtKB-SubCell"/>
</dbReference>
<dbReference type="EMBL" id="KB908920">
    <property type="protein sequence ID" value="EOB14908.1"/>
    <property type="molecule type" value="Genomic_DNA"/>
</dbReference>
<feature type="non-terminal residue" evidence="6">
    <location>
        <position position="90"/>
    </location>
</feature>
<protein>
    <recommendedName>
        <fullName evidence="5">Ribosome biogenesis regulatory protein</fullName>
    </recommendedName>
</protein>
<keyword evidence="7" id="KW-1185">Reference proteome</keyword>
<evidence type="ECO:0000256" key="1">
    <source>
        <dbReference type="ARBA" id="ARBA00004123"/>
    </source>
</evidence>
<dbReference type="AlphaFoldDB" id="R0MPY2"/>
<dbReference type="GO" id="GO:0042254">
    <property type="term" value="P:ribosome biogenesis"/>
    <property type="evidence" value="ECO:0007669"/>
    <property type="project" value="UniProtKB-KW"/>
</dbReference>
<keyword evidence="4 5" id="KW-0539">Nucleus</keyword>
<evidence type="ECO:0000313" key="7">
    <source>
        <dbReference type="Proteomes" id="UP000016927"/>
    </source>
</evidence>
<evidence type="ECO:0000313" key="6">
    <source>
        <dbReference type="EMBL" id="EOB14908.1"/>
    </source>
</evidence>
<dbReference type="InterPro" id="IPR007023">
    <property type="entry name" value="Ribosom_reg"/>
</dbReference>
<dbReference type="VEuPathDB" id="MicrosporidiaDB:NBO_12g0014"/>
<keyword evidence="3 5" id="KW-0690">Ribosome biogenesis</keyword>
<accession>R0MPY2</accession>
<evidence type="ECO:0000256" key="3">
    <source>
        <dbReference type="ARBA" id="ARBA00022517"/>
    </source>
</evidence>
<dbReference type="Proteomes" id="UP000016927">
    <property type="component" value="Unassembled WGS sequence"/>
</dbReference>
<dbReference type="OrthoDB" id="28455at2759"/>
<proteinExistence type="inferred from homology"/>
<name>R0MPY2_NOSB1</name>
<reference evidence="6 7" key="1">
    <citation type="journal article" date="2013" name="BMC Genomics">
        <title>Comparative genomics of parasitic silkworm microsporidia reveal an association between genome expansion and host adaptation.</title>
        <authorList>
            <person name="Pan G."/>
            <person name="Xu J."/>
            <person name="Li T."/>
            <person name="Xia Q."/>
            <person name="Liu S.L."/>
            <person name="Zhang G."/>
            <person name="Li S."/>
            <person name="Li C."/>
            <person name="Liu H."/>
            <person name="Yang L."/>
            <person name="Liu T."/>
            <person name="Zhang X."/>
            <person name="Wu Z."/>
            <person name="Fan W."/>
            <person name="Dang X."/>
            <person name="Xiang H."/>
            <person name="Tao M."/>
            <person name="Li Y."/>
            <person name="Hu J."/>
            <person name="Li Z."/>
            <person name="Lin L."/>
            <person name="Luo J."/>
            <person name="Geng L."/>
            <person name="Wang L."/>
            <person name="Long M."/>
            <person name="Wan Y."/>
            <person name="He N."/>
            <person name="Zhang Z."/>
            <person name="Lu C."/>
            <person name="Keeling P.J."/>
            <person name="Wang J."/>
            <person name="Xiang Z."/>
            <person name="Zhou Z."/>
        </authorList>
    </citation>
    <scope>NUCLEOTIDE SEQUENCE [LARGE SCALE GENOMIC DNA]</scope>
    <source>
        <strain evidence="7">CQ1 / CVCC 102059</strain>
    </source>
</reference>